<dbReference type="InterPro" id="IPR036388">
    <property type="entry name" value="WH-like_DNA-bd_sf"/>
</dbReference>
<organism evidence="1 2">
    <name type="scientific">Pseudanabaena cinerea FACHB-1277</name>
    <dbReference type="NCBI Taxonomy" id="2949581"/>
    <lineage>
        <taxon>Bacteria</taxon>
        <taxon>Bacillati</taxon>
        <taxon>Cyanobacteriota</taxon>
        <taxon>Cyanophyceae</taxon>
        <taxon>Pseudanabaenales</taxon>
        <taxon>Pseudanabaenaceae</taxon>
        <taxon>Pseudanabaena</taxon>
        <taxon>Pseudanabaena cinerea</taxon>
    </lineage>
</organism>
<dbReference type="EMBL" id="JACJPY010000145">
    <property type="protein sequence ID" value="MBD2152758.1"/>
    <property type="molecule type" value="Genomic_DNA"/>
</dbReference>
<keyword evidence="2" id="KW-1185">Reference proteome</keyword>
<reference evidence="1" key="1">
    <citation type="journal article" date="2015" name="ISME J.">
        <title>Draft Genome Sequence of Streptomyces incarnatus NRRL8089, which Produces the Nucleoside Antibiotic Sinefungin.</title>
        <authorList>
            <person name="Oshima K."/>
            <person name="Hattori M."/>
            <person name="Shimizu H."/>
            <person name="Fukuda K."/>
            <person name="Nemoto M."/>
            <person name="Inagaki K."/>
            <person name="Tamura T."/>
        </authorList>
    </citation>
    <scope>NUCLEOTIDE SEQUENCE</scope>
    <source>
        <strain evidence="1">FACHB-1277</strain>
    </source>
</reference>
<accession>A0A926UXK6</accession>
<dbReference type="SUPFAM" id="SSF46689">
    <property type="entry name" value="Homeodomain-like"/>
    <property type="match status" value="1"/>
</dbReference>
<reference evidence="1" key="2">
    <citation type="submission" date="2020-08" db="EMBL/GenBank/DDBJ databases">
        <authorList>
            <person name="Chen M."/>
            <person name="Teng W."/>
            <person name="Zhao L."/>
            <person name="Hu C."/>
            <person name="Zhou Y."/>
            <person name="Han B."/>
            <person name="Song L."/>
            <person name="Shu W."/>
        </authorList>
    </citation>
    <scope>NUCLEOTIDE SEQUENCE</scope>
    <source>
        <strain evidence="1">FACHB-1277</strain>
    </source>
</reference>
<protein>
    <submittedName>
        <fullName evidence="1">DUF433 domain-containing protein</fullName>
    </submittedName>
</protein>
<dbReference type="Pfam" id="PF04255">
    <property type="entry name" value="DUF433"/>
    <property type="match status" value="1"/>
</dbReference>
<dbReference type="RefSeq" id="WP_190353219.1">
    <property type="nucleotide sequence ID" value="NZ_JACJPY010000145.1"/>
</dbReference>
<dbReference type="InterPro" id="IPR007367">
    <property type="entry name" value="DUF433"/>
</dbReference>
<evidence type="ECO:0000313" key="1">
    <source>
        <dbReference type="EMBL" id="MBD2152758.1"/>
    </source>
</evidence>
<name>A0A926UXK6_9CYAN</name>
<comment type="caution">
    <text evidence="1">The sequence shown here is derived from an EMBL/GenBank/DDBJ whole genome shotgun (WGS) entry which is preliminary data.</text>
</comment>
<dbReference type="Proteomes" id="UP000631421">
    <property type="component" value="Unassembled WGS sequence"/>
</dbReference>
<dbReference type="Gene3D" id="1.10.10.10">
    <property type="entry name" value="Winged helix-like DNA-binding domain superfamily/Winged helix DNA-binding domain"/>
    <property type="match status" value="1"/>
</dbReference>
<dbReference type="PANTHER" id="PTHR34849">
    <property type="entry name" value="SSL5025 PROTEIN"/>
    <property type="match status" value="1"/>
</dbReference>
<evidence type="ECO:0000313" key="2">
    <source>
        <dbReference type="Proteomes" id="UP000631421"/>
    </source>
</evidence>
<gene>
    <name evidence="1" type="ORF">H6F44_21965</name>
</gene>
<dbReference type="InterPro" id="IPR009057">
    <property type="entry name" value="Homeodomain-like_sf"/>
</dbReference>
<proteinExistence type="predicted"/>
<dbReference type="AlphaFoldDB" id="A0A926UXK6"/>
<dbReference type="PANTHER" id="PTHR34849:SF3">
    <property type="entry name" value="SSR2962 PROTEIN"/>
    <property type="match status" value="1"/>
</dbReference>
<sequence length="80" mass="9481">MRLDRITSNPKQMNGQPCIRNLRLTVRRVIELLATYPNRDELYQEFPEIEEADIQQALIFVSSYLDDRIIELPNRYEAIA</sequence>